<evidence type="ECO:0000256" key="1">
    <source>
        <dbReference type="ARBA" id="ARBA00022448"/>
    </source>
</evidence>
<feature type="domain" description="4Fe-4S ferredoxin-type" evidence="8">
    <location>
        <begin position="251"/>
        <end position="279"/>
    </location>
</feature>
<dbReference type="InterPro" id="IPR017900">
    <property type="entry name" value="4Fe4S_Fe_S_CS"/>
</dbReference>
<dbReference type="RefSeq" id="WP_245128798.1">
    <property type="nucleotide sequence ID" value="NZ_JALJEJ010000002.1"/>
</dbReference>
<evidence type="ECO:0000256" key="4">
    <source>
        <dbReference type="ARBA" id="ARBA00022982"/>
    </source>
</evidence>
<proteinExistence type="predicted"/>
<dbReference type="InterPro" id="IPR014116">
    <property type="entry name" value="Cyt_c_oxidase_cbb3_FixG"/>
</dbReference>
<accession>A0A9X1X3G6</accession>
<evidence type="ECO:0000256" key="6">
    <source>
        <dbReference type="ARBA" id="ARBA00023014"/>
    </source>
</evidence>
<dbReference type="Pfam" id="PF13746">
    <property type="entry name" value="Fer4_18"/>
    <property type="match status" value="1"/>
</dbReference>
<dbReference type="PROSITE" id="PS00198">
    <property type="entry name" value="4FE4S_FER_1"/>
    <property type="match status" value="1"/>
</dbReference>
<evidence type="ECO:0000256" key="7">
    <source>
        <dbReference type="SAM" id="Phobius"/>
    </source>
</evidence>
<evidence type="ECO:0000256" key="3">
    <source>
        <dbReference type="ARBA" id="ARBA00022723"/>
    </source>
</evidence>
<gene>
    <name evidence="9" type="primary">ccoG</name>
    <name evidence="9" type="ORF">MUY27_04530</name>
</gene>
<feature type="transmembrane region" description="Helical" evidence="7">
    <location>
        <begin position="186"/>
        <end position="207"/>
    </location>
</feature>
<dbReference type="InterPro" id="IPR032879">
    <property type="entry name" value="FixG_C"/>
</dbReference>
<dbReference type="PANTHER" id="PTHR30176:SF3">
    <property type="entry name" value="FERREDOXIN-TYPE PROTEIN NAPH"/>
    <property type="match status" value="1"/>
</dbReference>
<keyword evidence="6" id="KW-0411">Iron-sulfur</keyword>
<dbReference type="EMBL" id="JALJEJ010000002">
    <property type="protein sequence ID" value="MCJ8208963.1"/>
    <property type="molecule type" value="Genomic_DNA"/>
</dbReference>
<dbReference type="Proteomes" id="UP001139450">
    <property type="component" value="Unassembled WGS sequence"/>
</dbReference>
<dbReference type="InterPro" id="IPR051684">
    <property type="entry name" value="Electron_Trans/Redox"/>
</dbReference>
<name>A0A9X1X3G6_9SPHI</name>
<dbReference type="PANTHER" id="PTHR30176">
    <property type="entry name" value="FERREDOXIN-TYPE PROTEIN NAPH"/>
    <property type="match status" value="1"/>
</dbReference>
<comment type="caution">
    <text evidence="9">The sequence shown here is derived from an EMBL/GenBank/DDBJ whole genome shotgun (WGS) entry which is preliminary data.</text>
</comment>
<feature type="transmembrane region" description="Helical" evidence="7">
    <location>
        <begin position="36"/>
        <end position="53"/>
    </location>
</feature>
<dbReference type="Pfam" id="PF11614">
    <property type="entry name" value="FixG_C"/>
    <property type="match status" value="1"/>
</dbReference>
<feature type="transmembrane region" description="Helical" evidence="7">
    <location>
        <begin position="80"/>
        <end position="106"/>
    </location>
</feature>
<keyword evidence="2" id="KW-0004">4Fe-4S</keyword>
<evidence type="ECO:0000313" key="10">
    <source>
        <dbReference type="Proteomes" id="UP001139450"/>
    </source>
</evidence>
<keyword evidence="4" id="KW-0249">Electron transport</keyword>
<protein>
    <submittedName>
        <fullName evidence="9">Cytochrome c oxidase accessory protein CcoG</fullName>
    </submittedName>
</protein>
<keyword evidence="1" id="KW-0813">Transport</keyword>
<evidence type="ECO:0000313" key="9">
    <source>
        <dbReference type="EMBL" id="MCJ8208963.1"/>
    </source>
</evidence>
<dbReference type="Pfam" id="PF12801">
    <property type="entry name" value="Fer4_5"/>
    <property type="match status" value="1"/>
</dbReference>
<feature type="transmembrane region" description="Helical" evidence="7">
    <location>
        <begin position="330"/>
        <end position="347"/>
    </location>
</feature>
<dbReference type="Gene3D" id="3.30.70.20">
    <property type="match status" value="1"/>
</dbReference>
<feature type="transmembrane region" description="Helical" evidence="7">
    <location>
        <begin position="155"/>
        <end position="174"/>
    </location>
</feature>
<sequence length="461" mass="52065">MSLSETAIQPNTTKEGGRRWMYPVIRKGKFYQYRSWLSYVYLILFFAGPFLRIKGQPVLLLNIMERRFVLLGQVFWPQDFFIFVLAMLAGVVCIVLFTIAFGRIFCGWICPQTIFMEMVFRKIEIWIEGDAKKRRKLDEGGWTTEKMVKKTAKHAIFVMVSFLIANTFLAYIIGSENLIRIITEPVSQHVSGFISIWIFTGAFYLVYSQIREIVCTVICPYGRLQGVLTDKHTLNIAYNYKRGEPRGKLSKKDNTVKGDCVDCGLCVDVCPTGIDIRNGSQLECINCTACIDACNQVMEKIHKDLNLIGFYSEEMIKEDIKPTFTGRMKAYSGVICALLGLLTYFVVTRNDVDVTVLRSAGILYQEQPGGYISNLYNADLINKTDKKQEVALVPEDPKVKIKYIQAPGAIAKESSTKAVFFVMVPGKDIHSAKTDIKLKVVQQHKVLATISTSFVGPISGE</sequence>
<dbReference type="GO" id="GO:0046872">
    <property type="term" value="F:metal ion binding"/>
    <property type="evidence" value="ECO:0007669"/>
    <property type="project" value="UniProtKB-KW"/>
</dbReference>
<dbReference type="InterPro" id="IPR013783">
    <property type="entry name" value="Ig-like_fold"/>
</dbReference>
<dbReference type="GO" id="GO:0051539">
    <property type="term" value="F:4 iron, 4 sulfur cluster binding"/>
    <property type="evidence" value="ECO:0007669"/>
    <property type="project" value="UniProtKB-KW"/>
</dbReference>
<keyword evidence="7" id="KW-1133">Transmembrane helix</keyword>
<keyword evidence="7" id="KW-0812">Transmembrane</keyword>
<reference evidence="9" key="1">
    <citation type="submission" date="2022-04" db="EMBL/GenBank/DDBJ databases">
        <title>Mucilaginibacter sp. RS28 isolated from freshwater.</title>
        <authorList>
            <person name="Ko S.-R."/>
        </authorList>
    </citation>
    <scope>NUCLEOTIDE SEQUENCE</scope>
    <source>
        <strain evidence="9">RS28</strain>
    </source>
</reference>
<dbReference type="GO" id="GO:0005886">
    <property type="term" value="C:plasma membrane"/>
    <property type="evidence" value="ECO:0007669"/>
    <property type="project" value="TreeGrafter"/>
</dbReference>
<organism evidence="9 10">
    <name type="scientific">Mucilaginibacter straminoryzae</name>
    <dbReference type="NCBI Taxonomy" id="2932774"/>
    <lineage>
        <taxon>Bacteria</taxon>
        <taxon>Pseudomonadati</taxon>
        <taxon>Bacteroidota</taxon>
        <taxon>Sphingobacteriia</taxon>
        <taxon>Sphingobacteriales</taxon>
        <taxon>Sphingobacteriaceae</taxon>
        <taxon>Mucilaginibacter</taxon>
    </lineage>
</organism>
<dbReference type="InterPro" id="IPR017896">
    <property type="entry name" value="4Fe4S_Fe-S-bd"/>
</dbReference>
<dbReference type="AlphaFoldDB" id="A0A9X1X3G6"/>
<keyword evidence="5" id="KW-0408">Iron</keyword>
<dbReference type="Gene3D" id="2.60.40.10">
    <property type="entry name" value="Immunoglobulins"/>
    <property type="match status" value="1"/>
</dbReference>
<dbReference type="PROSITE" id="PS51379">
    <property type="entry name" value="4FE4S_FER_2"/>
    <property type="match status" value="1"/>
</dbReference>
<evidence type="ECO:0000256" key="5">
    <source>
        <dbReference type="ARBA" id="ARBA00023004"/>
    </source>
</evidence>
<evidence type="ECO:0000259" key="8">
    <source>
        <dbReference type="PROSITE" id="PS51379"/>
    </source>
</evidence>
<dbReference type="SUPFAM" id="SSF54862">
    <property type="entry name" value="4Fe-4S ferredoxins"/>
    <property type="match status" value="1"/>
</dbReference>
<keyword evidence="10" id="KW-1185">Reference proteome</keyword>
<dbReference type="NCBIfam" id="TIGR02745">
    <property type="entry name" value="ccoG_rdxA_fixG"/>
    <property type="match status" value="1"/>
</dbReference>
<keyword evidence="3" id="KW-0479">Metal-binding</keyword>
<evidence type="ECO:0000256" key="2">
    <source>
        <dbReference type="ARBA" id="ARBA00022485"/>
    </source>
</evidence>
<keyword evidence="7" id="KW-0472">Membrane</keyword>